<evidence type="ECO:0000313" key="4">
    <source>
        <dbReference type="Proteomes" id="UP001597118"/>
    </source>
</evidence>
<dbReference type="Pfam" id="PF09917">
    <property type="entry name" value="DUF2147"/>
    <property type="match status" value="1"/>
</dbReference>
<protein>
    <submittedName>
        <fullName evidence="3">DUF2147 domain-containing protein</fullName>
    </submittedName>
</protein>
<dbReference type="PANTHER" id="PTHR36919">
    <property type="entry name" value="BLR1215 PROTEIN"/>
    <property type="match status" value="1"/>
</dbReference>
<dbReference type="RefSeq" id="WP_379660801.1">
    <property type="nucleotide sequence ID" value="NZ_JBHUDG010000001.1"/>
</dbReference>
<comment type="caution">
    <text evidence="3">The sequence shown here is derived from an EMBL/GenBank/DDBJ whole genome shotgun (WGS) entry which is preliminary data.</text>
</comment>
<gene>
    <name evidence="3" type="ORF">ACFSAH_00920</name>
</gene>
<reference evidence="4" key="1">
    <citation type="journal article" date="2019" name="Int. J. Syst. Evol. Microbiol.">
        <title>The Global Catalogue of Microorganisms (GCM) 10K type strain sequencing project: providing services to taxonomists for standard genome sequencing and annotation.</title>
        <authorList>
            <consortium name="The Broad Institute Genomics Platform"/>
            <consortium name="The Broad Institute Genome Sequencing Center for Infectious Disease"/>
            <person name="Wu L."/>
            <person name="Ma J."/>
        </authorList>
    </citation>
    <scope>NUCLEOTIDE SEQUENCE [LARGE SCALE GENOMIC DNA]</scope>
    <source>
        <strain evidence="4">CCUG 53762</strain>
    </source>
</reference>
<evidence type="ECO:0000259" key="2">
    <source>
        <dbReference type="Pfam" id="PF09917"/>
    </source>
</evidence>
<feature type="domain" description="DUF2147" evidence="2">
    <location>
        <begin position="33"/>
        <end position="150"/>
    </location>
</feature>
<organism evidence="3 4">
    <name type="scientific">Pseudopedobacter beijingensis</name>
    <dbReference type="NCBI Taxonomy" id="1207056"/>
    <lineage>
        <taxon>Bacteria</taxon>
        <taxon>Pseudomonadati</taxon>
        <taxon>Bacteroidota</taxon>
        <taxon>Sphingobacteriia</taxon>
        <taxon>Sphingobacteriales</taxon>
        <taxon>Sphingobacteriaceae</taxon>
        <taxon>Pseudopedobacter</taxon>
    </lineage>
</organism>
<accession>A0ABW4I8U1</accession>
<proteinExistence type="predicted"/>
<dbReference type="Gene3D" id="2.40.128.520">
    <property type="match status" value="1"/>
</dbReference>
<dbReference type="PANTHER" id="PTHR36919:SF2">
    <property type="entry name" value="BLL6627 PROTEIN"/>
    <property type="match status" value="1"/>
</dbReference>
<feature type="chain" id="PRO_5045182721" evidence="1">
    <location>
        <begin position="25"/>
        <end position="160"/>
    </location>
</feature>
<evidence type="ECO:0000256" key="1">
    <source>
        <dbReference type="SAM" id="SignalP"/>
    </source>
</evidence>
<keyword evidence="1" id="KW-0732">Signal</keyword>
<feature type="signal peptide" evidence="1">
    <location>
        <begin position="1"/>
        <end position="24"/>
    </location>
</feature>
<keyword evidence="4" id="KW-1185">Reference proteome</keyword>
<dbReference type="InterPro" id="IPR019223">
    <property type="entry name" value="DUF2147"/>
</dbReference>
<dbReference type="Proteomes" id="UP001597118">
    <property type="component" value="Unassembled WGS sequence"/>
</dbReference>
<evidence type="ECO:0000313" key="3">
    <source>
        <dbReference type="EMBL" id="MFD1628414.1"/>
    </source>
</evidence>
<sequence>MITFKTVCISTLFLLFIDVSVCIAQDIQDKICGEWITAERNLVVKVFRKAGDFKAKIIWFKNDGSKPDITDFKDESNPNPNLRGRKILGMDIVEGLIFKPETKSWEKGKIYDPYHGRFWDSSASLTADGKLKVTGYWKFKWIGKTLTFDRLEKTEMVGKI</sequence>
<name>A0ABW4I8U1_9SPHI</name>
<dbReference type="EMBL" id="JBHUDG010000001">
    <property type="protein sequence ID" value="MFD1628414.1"/>
    <property type="molecule type" value="Genomic_DNA"/>
</dbReference>